<keyword evidence="4" id="KW-1185">Reference proteome</keyword>
<dbReference type="SMART" id="SM00028">
    <property type="entry name" value="TPR"/>
    <property type="match status" value="7"/>
</dbReference>
<dbReference type="Proteomes" id="UP000548632">
    <property type="component" value="Unassembled WGS sequence"/>
</dbReference>
<comment type="caution">
    <text evidence="3">The sequence shown here is derived from an EMBL/GenBank/DDBJ whole genome shotgun (WGS) entry which is preliminary data.</text>
</comment>
<evidence type="ECO:0000256" key="1">
    <source>
        <dbReference type="PROSITE-ProRule" id="PRU00339"/>
    </source>
</evidence>
<feature type="compositionally biased region" description="Polar residues" evidence="2">
    <location>
        <begin position="14"/>
        <end position="30"/>
    </location>
</feature>
<reference evidence="3 4" key="1">
    <citation type="journal article" date="2020" name="Arch. Microbiol.">
        <title>The genome sequence of the giant phototrophic gammaproteobacterium Thiospirillum jenense gives insight into its physiological properties and phylogenetic relationships.</title>
        <authorList>
            <person name="Imhoff J.F."/>
            <person name="Meyer T.E."/>
            <person name="Kyndt J.A."/>
        </authorList>
    </citation>
    <scope>NUCLEOTIDE SEQUENCE [LARGE SCALE GENOMIC DNA]</scope>
    <source>
        <strain evidence="3 4">DSM 216</strain>
    </source>
</reference>
<evidence type="ECO:0000256" key="2">
    <source>
        <dbReference type="SAM" id="MobiDB-lite"/>
    </source>
</evidence>
<dbReference type="PROSITE" id="PS50005">
    <property type="entry name" value="TPR"/>
    <property type="match status" value="4"/>
</dbReference>
<name>A0A839HHQ8_9GAMM</name>
<dbReference type="InterPro" id="IPR019734">
    <property type="entry name" value="TPR_rpt"/>
</dbReference>
<accession>A0A839HHQ8</accession>
<proteinExistence type="predicted"/>
<dbReference type="PANTHER" id="PTHR12558">
    <property type="entry name" value="CELL DIVISION CYCLE 16,23,27"/>
    <property type="match status" value="1"/>
</dbReference>
<protein>
    <submittedName>
        <fullName evidence="3">Tetratricopeptide repeat protein</fullName>
    </submittedName>
</protein>
<feature type="repeat" description="TPR" evidence="1">
    <location>
        <begin position="109"/>
        <end position="142"/>
    </location>
</feature>
<dbReference type="EMBL" id="JABVCQ010000009">
    <property type="protein sequence ID" value="MBB1125712.1"/>
    <property type="molecule type" value="Genomic_DNA"/>
</dbReference>
<dbReference type="RefSeq" id="WP_182583322.1">
    <property type="nucleotide sequence ID" value="NZ_JABVCQ010000009.1"/>
</dbReference>
<dbReference type="AlphaFoldDB" id="A0A839HHQ8"/>
<evidence type="ECO:0000313" key="3">
    <source>
        <dbReference type="EMBL" id="MBB1125712.1"/>
    </source>
</evidence>
<feature type="region of interest" description="Disordered" evidence="2">
    <location>
        <begin position="1"/>
        <end position="30"/>
    </location>
</feature>
<feature type="repeat" description="TPR" evidence="1">
    <location>
        <begin position="143"/>
        <end position="176"/>
    </location>
</feature>
<feature type="repeat" description="TPR" evidence="1">
    <location>
        <begin position="245"/>
        <end position="278"/>
    </location>
</feature>
<dbReference type="Pfam" id="PF14559">
    <property type="entry name" value="TPR_19"/>
    <property type="match status" value="1"/>
</dbReference>
<dbReference type="InterPro" id="IPR011990">
    <property type="entry name" value="TPR-like_helical_dom_sf"/>
</dbReference>
<dbReference type="PANTHER" id="PTHR12558:SF13">
    <property type="entry name" value="CELL DIVISION CYCLE PROTEIN 27 HOMOLOG"/>
    <property type="match status" value="1"/>
</dbReference>
<dbReference type="Pfam" id="PF13432">
    <property type="entry name" value="TPR_16"/>
    <property type="match status" value="3"/>
</dbReference>
<evidence type="ECO:0000313" key="4">
    <source>
        <dbReference type="Proteomes" id="UP000548632"/>
    </source>
</evidence>
<organism evidence="3 4">
    <name type="scientific">Thiospirillum jenense</name>
    <dbReference type="NCBI Taxonomy" id="1653858"/>
    <lineage>
        <taxon>Bacteria</taxon>
        <taxon>Pseudomonadati</taxon>
        <taxon>Pseudomonadota</taxon>
        <taxon>Gammaproteobacteria</taxon>
        <taxon>Chromatiales</taxon>
        <taxon>Chromatiaceae</taxon>
        <taxon>Thiospirillum</taxon>
    </lineage>
</organism>
<dbReference type="SUPFAM" id="SSF48452">
    <property type="entry name" value="TPR-like"/>
    <property type="match status" value="2"/>
</dbReference>
<dbReference type="Gene3D" id="1.25.40.10">
    <property type="entry name" value="Tetratricopeptide repeat domain"/>
    <property type="match status" value="2"/>
</dbReference>
<feature type="repeat" description="TPR" evidence="1">
    <location>
        <begin position="75"/>
        <end position="108"/>
    </location>
</feature>
<sequence>MALWNAKIKPQEQLPASPNSPISHATNAPSPSLTSFAGREIKTALDAARELVTAERYDEARRAFEAILEQNPQVIAAYIGIGNLCARQAQYDEALEYYAGASHLNQQLPLPYLLSGMVHVKRDQLDQAITQFEQALQLDAKLSEARIKLSRLYLRTQRDDDALMCLDEAIRQSPQLEEARLLRAQLFAQRGDLTAAICELKIITTVDKTAWQSQTQLARLYFTQQDYAAALVAIQAALEIQKNDPQLQFILGLVCYQLGEYSLAQSALSTALELKPTLQLADVQLVQVLIAQDQLTEARQRLITLSKGKKHLPKIHYLLAMIGLQQHRYPEAVAEFEAVLLHAPDILKNHPELTAISTTVATDQARALAYDVELKTLDLLTVRLLPITAQV</sequence>
<keyword evidence="1" id="KW-0802">TPR repeat</keyword>
<gene>
    <name evidence="3" type="ORF">HUK38_05620</name>
</gene>